<dbReference type="PANTHER" id="PTHR34859">
    <property type="entry name" value="UNNAMED PRODUCT"/>
    <property type="match status" value="1"/>
</dbReference>
<dbReference type="EMBL" id="JAEHOC010000008">
    <property type="protein sequence ID" value="KAG2439127.1"/>
    <property type="molecule type" value="Genomic_DNA"/>
</dbReference>
<evidence type="ECO:0000259" key="2">
    <source>
        <dbReference type="PROSITE" id="PS50940"/>
    </source>
</evidence>
<dbReference type="PROSITE" id="PS50940">
    <property type="entry name" value="CHIT_BIND_II"/>
    <property type="match status" value="1"/>
</dbReference>
<comment type="caution">
    <text evidence="3">The sequence shown here is derived from an EMBL/GenBank/DDBJ whole genome shotgun (WGS) entry which is preliminary data.</text>
</comment>
<feature type="region of interest" description="Disordered" evidence="1">
    <location>
        <begin position="2808"/>
        <end position="2842"/>
    </location>
</feature>
<dbReference type="InterPro" id="IPR036508">
    <property type="entry name" value="Chitin-bd_dom_sf"/>
</dbReference>
<reference evidence="3" key="1">
    <citation type="journal article" date="2020" name="bioRxiv">
        <title>Comparative genomics of Chlamydomonas.</title>
        <authorList>
            <person name="Craig R.J."/>
            <person name="Hasan A.R."/>
            <person name="Ness R.W."/>
            <person name="Keightley P.D."/>
        </authorList>
    </citation>
    <scope>NUCLEOTIDE SEQUENCE</scope>
    <source>
        <strain evidence="3">SAG 7.73</strain>
    </source>
</reference>
<dbReference type="PANTHER" id="PTHR34859:SF2">
    <property type="entry name" value="LYSM DOMAIN-CONTAINING PROTEIN"/>
    <property type="match status" value="1"/>
</dbReference>
<proteinExistence type="predicted"/>
<organism evidence="3 4">
    <name type="scientific">Chlamydomonas incerta</name>
    <dbReference type="NCBI Taxonomy" id="51695"/>
    <lineage>
        <taxon>Eukaryota</taxon>
        <taxon>Viridiplantae</taxon>
        <taxon>Chlorophyta</taxon>
        <taxon>core chlorophytes</taxon>
        <taxon>Chlorophyceae</taxon>
        <taxon>CS clade</taxon>
        <taxon>Chlamydomonadales</taxon>
        <taxon>Chlamydomonadaceae</taxon>
        <taxon>Chlamydomonas</taxon>
    </lineage>
</organism>
<dbReference type="GO" id="GO:0008061">
    <property type="term" value="F:chitin binding"/>
    <property type="evidence" value="ECO:0007669"/>
    <property type="project" value="InterPro"/>
</dbReference>
<gene>
    <name evidence="3" type="ORF">HXX76_004494</name>
</gene>
<sequence length="2842" mass="298743">MTWLPSTFSADFGLFMNAAGTDGKFFIVAATASGPWKSDIITAISGVVPWLDIMDNAPAADEPGWLFRATIAVTSTSMGMRLATTAPLTITGAISDKLGISGLGIDPQEESGNALTSASVEIVVARGTGRIQKFAFAMGGGSFSVAGLAAKLGLSVSGAATGITLSNPGLSIEVPDDASQPSTVQIAVTAGGIPFLSGASLAAVVVVKGAEDISVQVTATGDVPLFDGACSASGISLTVGTAAKQLTASLKLTCPDASINGVMATLTYDAGTIGIVADSVFSFLDGKLTVNRIALSTTQTVQYLAGSATGGLASYTTTVSFNVSRVPVNGKRPTSFKVDLPEVNLGRVATQLFLGSTDITLPSFMDEFTVPSLTISTPDLSIGGFWLRTGGAGSSSGSSSVSADVVFDKFGVLASSISLPGGLDIGSLVGKLGLSLPIDTSKILTISLPTFKMTSSRSTSSLLSSLRGSQGDQSPSAPGTFFNFGLKIPQLSPSLTLPCNLQVRDAVGKAVSAFVFKVSDSIPMLDNLFTLSGLDLATVPGVGLRAFCSANLLGLGLSGNVTLPSGGGSPSIFLQGLNVNLATFITNPRIWPSCPATAVAKLRSLTFPSFTFSFNAGSYFGSAGPIQNVAVAFALDSAGLRYISVGTGTQCFSLGSLVNDLGFGDIVPDNVFSLCEANLEYVPSLSGISNFVLPNGTIALPTKAASFKLTMPDLDIDSVGASFLALDKAYALKMPYASIFSGFGSIRNFEVSQLTKVSFVAQLSLSIPEVGIQEAACTLSVDVPSGSYAFSVASANVGAVVRAIGPSVGDLLPSFLTNAELPSLRLATWPLSTTSATGTVTYKSLYRITVGPHATTGIYADFIFDGQGVLTANVTMTKTLDLGGALATALQGVSLPFDATGVVVIRDPYVTVVSSRALSRGVVPEGTVPGTRMDFGLQVPFLLSSAVIYTNMMLLDGNKARVTSFDITVPGDYAIFDGACSASGISLTVGPVVKQLTASLKLTCPDASINGATATLTYDAGTIGIVADSVFSFLDGKLTVNRIALSTTQTAQYLAGSATGGLASYTTTVSFNVSRVPVNGKRPTSFKVDLPEVNLGRVATQLFLGSTDITLPSFMDEFTVPSLTISTPDLSIDGFWLRTGGAGSSSGSSSVSADVVFDKFGVLASSISLPGGLDIGSLVGKLGLSLPIDTSKILTISLPTFKMTSSRSTSSLLSSLRGSQGDQSPSAPGTFFNFGLKIPQLSPSLTLPCNLQVRDAVGKAVSAFVFKVSDSIPMLDNLFTLSGLDLATVPGVGLRAFCSANLLGLGLSGNVTLPSGGGSPSIFLQGLNVNLATFITNPRIWPSCPSVAVDKLRSLTFPSFTFSSNAGSYFGSAGPIQNVAVAFALDSAGLRYISVGTGTQCFSLGSLVNDLGFGDIVPDNVFSLCEANLEYVPRLTGLPNFVLPNGSFALPTKGASFKLSIPDMDIDSVGAKFLSLDSTFSLQIPYSFTIFSGFATVGNFEINALSKTSFSASMTLSIPDLSMQDALCSLTVDVPTGNYTFKITGRATFLFNAVTMEALTISIYTKGRTIRGEAVGSLGGYRGSVAFSFSLKSKNSTVATPPPTFSLAIPSVNVGAVMRAIGPSAADLLPSFLTNADLPSLRVGTYELNTTSSNASSLYRITVGPHASSGIYADFIFDQQGVLTANVTMAKSLDLGAAVTAALPGVALPSDVKGIIVISQPYLGVVSARAPSRGVVPAGTKLGTVMGFGLQVPALLGDSSVYANMVLMDANKTRVGTFEIGWAGSFTPVQHVTLRGALLRVQQGQGVTVMANGTLVSVDVAVVLQLTGGKNFTLSAEARNIVVSNILRTLFPSTPDLVLKVLEPVRFAYISFTWNGQFGCEASPDLSSVAGLRDLISYLQFKQEDIKVRPKLNEMAIEIAIAKTWELTIGSPFIGNSILSFALAISQSGGNTQFAASADFTSQIRLSFLEPEVILMSLGASVAYDSLAPPPSVSFSIRAAVAATANPFYIKGFPWIKIQYLGGEVGLTPTVAAPFVSLYKISFLAKGSVLSTNVDVALLWDQPKADFGVQFSISNFNLQGMLNEMGIRATLGPFNIVIKTARFSFARQAIALPSGSTIPAGLKFGGDMTFLTIGFTFDVTVDTSGFELYVEAKDVLKSGIFGAVFDSVQSVIDALGLNIKIRDQIRVDFVRIRLSLKTSGGDFCYNNCPTDWQYGVSGKLNICYQNCPPGYRDDGLGGTGLTCSIVTCNPGEIWDGALLCWAGRDVDIYGKDDGCTCRRNCDLIWKDVYDRGVGYTKFRMFVKESYMNSAVSAVRSFAKKTQWRDAYPMVCKANTDYDGVALCYDYCNAGYYSASFMCWQNCPSNKGLIDCGSYCAPQAAGLCANFIGATYQNCKNKYPQRRMVLDMVLSGNYTQAQIQAAAAGDTTIFKGSAWDPKSVEIIHYTSHTGRDAASHAGLLHPETTRIPKTAGKVHLEYTDLQHEGWEEVEVNDDPNHEGMSTPDSWQHVRIMHEPKEDDVIEGLWEDEGSGVRVVRLLQAAADSACKKTDTTPECWCVGKAYGIYPDPAGNANRYLICGGNVGLLKSCPTDTVFNPERHLCVAPSDSDAPPSPPPGGANQKPPVPPKDCTGRDDGIYFQDSRDNSTAYKCDSGQLILDFCPDDYVLDETTGECKIPDYTPPGAQAPCRDPDCFCSDKKNGNYTDVIRGNTKRYISCRGGKGRWRKCAKDHIFNVVTLTCGFLPPNATTPIKGCKTEDCYCVGRADGVYVNPWSNSTGISCSFQTHALIECSEGYEFVITKQPFCQPIDPENPFGLPPMPPGAKTTPMAPPDVPKHRRNRRRGG</sequence>
<feature type="compositionally biased region" description="Basic residues" evidence="1">
    <location>
        <begin position="2833"/>
        <end position="2842"/>
    </location>
</feature>
<dbReference type="GO" id="GO:0005576">
    <property type="term" value="C:extracellular region"/>
    <property type="evidence" value="ECO:0007669"/>
    <property type="project" value="InterPro"/>
</dbReference>
<dbReference type="Proteomes" id="UP000650467">
    <property type="component" value="Unassembled WGS sequence"/>
</dbReference>
<feature type="region of interest" description="Disordered" evidence="1">
    <location>
        <begin position="2600"/>
        <end position="2634"/>
    </location>
</feature>
<dbReference type="InterPro" id="IPR002557">
    <property type="entry name" value="Chitin-bd_dom"/>
</dbReference>
<dbReference type="Pfam" id="PF01607">
    <property type="entry name" value="CBM_14"/>
    <property type="match status" value="3"/>
</dbReference>
<protein>
    <recommendedName>
        <fullName evidence="2">Chitin-binding type-2 domain-containing protein</fullName>
    </recommendedName>
</protein>
<dbReference type="OrthoDB" id="528174at2759"/>
<evidence type="ECO:0000256" key="1">
    <source>
        <dbReference type="SAM" id="MobiDB-lite"/>
    </source>
</evidence>
<dbReference type="Gene3D" id="2.170.140.10">
    <property type="entry name" value="Chitin binding domain"/>
    <property type="match status" value="1"/>
</dbReference>
<feature type="compositionally biased region" description="Pro residues" evidence="1">
    <location>
        <begin position="2609"/>
        <end position="2625"/>
    </location>
</feature>
<accession>A0A835T8Q2</accession>
<evidence type="ECO:0000313" key="3">
    <source>
        <dbReference type="EMBL" id="KAG2439127.1"/>
    </source>
</evidence>
<dbReference type="SUPFAM" id="SSF57625">
    <property type="entry name" value="Invertebrate chitin-binding proteins"/>
    <property type="match status" value="2"/>
</dbReference>
<keyword evidence="4" id="KW-1185">Reference proteome</keyword>
<dbReference type="SMART" id="SM00494">
    <property type="entry name" value="ChtBD2"/>
    <property type="match status" value="3"/>
</dbReference>
<feature type="domain" description="Chitin-binding type-2" evidence="2">
    <location>
        <begin position="2625"/>
        <end position="2688"/>
    </location>
</feature>
<evidence type="ECO:0000313" key="4">
    <source>
        <dbReference type="Proteomes" id="UP000650467"/>
    </source>
</evidence>
<name>A0A835T8Q2_CHLIN</name>